<name>A0A150WHF2_BDEBC</name>
<dbReference type="GO" id="GO:0015920">
    <property type="term" value="P:lipopolysaccharide transport"/>
    <property type="evidence" value="ECO:0007669"/>
    <property type="project" value="TreeGrafter"/>
</dbReference>
<dbReference type="Proteomes" id="UP000075320">
    <property type="component" value="Unassembled WGS sequence"/>
</dbReference>
<dbReference type="Pfam" id="PF03739">
    <property type="entry name" value="LptF_LptG"/>
    <property type="match status" value="1"/>
</dbReference>
<accession>A0A150WHF2</accession>
<evidence type="ECO:0000256" key="3">
    <source>
        <dbReference type="ARBA" id="ARBA00022692"/>
    </source>
</evidence>
<evidence type="ECO:0000313" key="8">
    <source>
        <dbReference type="Proteomes" id="UP000075320"/>
    </source>
</evidence>
<dbReference type="InterPro" id="IPR030922">
    <property type="entry name" value="LptF"/>
</dbReference>
<dbReference type="OrthoDB" id="9792188at2"/>
<feature type="transmembrane region" description="Helical" evidence="6">
    <location>
        <begin position="104"/>
        <end position="124"/>
    </location>
</feature>
<evidence type="ECO:0000256" key="2">
    <source>
        <dbReference type="ARBA" id="ARBA00022475"/>
    </source>
</evidence>
<protein>
    <submittedName>
        <fullName evidence="7">LPS export ABC transporter permease LptF</fullName>
    </submittedName>
</protein>
<dbReference type="PANTHER" id="PTHR33529">
    <property type="entry name" value="SLR0882 PROTEIN-RELATED"/>
    <property type="match status" value="1"/>
</dbReference>
<keyword evidence="4 6" id="KW-1133">Transmembrane helix</keyword>
<dbReference type="InterPro" id="IPR005495">
    <property type="entry name" value="LptG/LptF_permease"/>
</dbReference>
<keyword evidence="8" id="KW-1185">Reference proteome</keyword>
<dbReference type="EMBL" id="LUKE01000004">
    <property type="protein sequence ID" value="KYG63083.1"/>
    <property type="molecule type" value="Genomic_DNA"/>
</dbReference>
<gene>
    <name evidence="7" type="ORF">AZI86_15295</name>
</gene>
<reference evidence="7 8" key="1">
    <citation type="submission" date="2016-03" db="EMBL/GenBank/DDBJ databases">
        <authorList>
            <person name="Ploux O."/>
        </authorList>
    </citation>
    <scope>NUCLEOTIDE SEQUENCE [LARGE SCALE GENOMIC DNA]</scope>
    <source>
        <strain evidence="7 8">R0</strain>
    </source>
</reference>
<feature type="transmembrane region" description="Helical" evidence="6">
    <location>
        <begin position="344"/>
        <end position="363"/>
    </location>
</feature>
<sequence length="368" mass="40660">MSIFNGKKAVQYIFFEMLPSFILGLLVFISIILMFQVLRLTEFALVHGVAIKVIAQIIGFVIISLLPVLFPMALLFSVLLTYGRLSQDSEIVAMKASGLPMGTLLLPALVLATLVGIISAQMSFNIAPWGNRQFEVLYSRLASTKAGAVIKEGTFSDSFFNMVVYANKVDSNKGQLEKVFIYDEKSGDVPLTIIAKEGEIIPDPVNPGHEVLLRLKSGEIHRQAQNHTKISFDTYDVRFSTPLNIQEREKSPQSLTLQEVRGRLKEDLSKDPELERTLRTEFHKRIAITVLCLVFAMIGVGLGTTTNRRAAKAGGMILCIGLIIFYWVLYIAAEGMARGGSAPVALAIWAPNVIFAILGVRALQKNWN</sequence>
<comment type="subcellular location">
    <subcellularLocation>
        <location evidence="1">Cell membrane</location>
        <topology evidence="1">Multi-pass membrane protein</topology>
    </subcellularLocation>
</comment>
<keyword evidence="5 6" id="KW-0472">Membrane</keyword>
<keyword evidence="3 6" id="KW-0812">Transmembrane</keyword>
<comment type="caution">
    <text evidence="7">The sequence shown here is derived from an EMBL/GenBank/DDBJ whole genome shotgun (WGS) entry which is preliminary data.</text>
</comment>
<proteinExistence type="predicted"/>
<feature type="transmembrane region" description="Helical" evidence="6">
    <location>
        <begin position="286"/>
        <end position="306"/>
    </location>
</feature>
<feature type="transmembrane region" description="Helical" evidence="6">
    <location>
        <begin position="57"/>
        <end position="83"/>
    </location>
</feature>
<dbReference type="RefSeq" id="WP_061836158.1">
    <property type="nucleotide sequence ID" value="NZ_LUKE01000004.1"/>
</dbReference>
<evidence type="ECO:0000256" key="5">
    <source>
        <dbReference type="ARBA" id="ARBA00023136"/>
    </source>
</evidence>
<keyword evidence="2" id="KW-1003">Cell membrane</keyword>
<dbReference type="AlphaFoldDB" id="A0A150WHF2"/>
<dbReference type="GO" id="GO:0043190">
    <property type="term" value="C:ATP-binding cassette (ABC) transporter complex"/>
    <property type="evidence" value="ECO:0007669"/>
    <property type="project" value="InterPro"/>
</dbReference>
<evidence type="ECO:0000313" key="7">
    <source>
        <dbReference type="EMBL" id="KYG63083.1"/>
    </source>
</evidence>
<evidence type="ECO:0000256" key="1">
    <source>
        <dbReference type="ARBA" id="ARBA00004651"/>
    </source>
</evidence>
<evidence type="ECO:0000256" key="4">
    <source>
        <dbReference type="ARBA" id="ARBA00022989"/>
    </source>
</evidence>
<dbReference type="PANTHER" id="PTHR33529:SF6">
    <property type="entry name" value="YJGP_YJGQ FAMILY PERMEASE"/>
    <property type="match status" value="1"/>
</dbReference>
<dbReference type="GO" id="GO:0055085">
    <property type="term" value="P:transmembrane transport"/>
    <property type="evidence" value="ECO:0007669"/>
    <property type="project" value="InterPro"/>
</dbReference>
<organism evidence="7 8">
    <name type="scientific">Bdellovibrio bacteriovorus</name>
    <dbReference type="NCBI Taxonomy" id="959"/>
    <lineage>
        <taxon>Bacteria</taxon>
        <taxon>Pseudomonadati</taxon>
        <taxon>Bdellovibrionota</taxon>
        <taxon>Bdellovibrionia</taxon>
        <taxon>Bdellovibrionales</taxon>
        <taxon>Pseudobdellovibrionaceae</taxon>
        <taxon>Bdellovibrio</taxon>
    </lineage>
</organism>
<evidence type="ECO:0000256" key="6">
    <source>
        <dbReference type="SAM" id="Phobius"/>
    </source>
</evidence>
<dbReference type="NCBIfam" id="TIGR04407">
    <property type="entry name" value="LptF_YjgP"/>
    <property type="match status" value="1"/>
</dbReference>
<feature type="transmembrane region" description="Helical" evidence="6">
    <location>
        <begin position="12"/>
        <end position="37"/>
    </location>
</feature>
<feature type="transmembrane region" description="Helical" evidence="6">
    <location>
        <begin position="313"/>
        <end position="332"/>
    </location>
</feature>